<name>A0ABD2AFA2_VESSQ</name>
<protein>
    <submittedName>
        <fullName evidence="1">Uncharacterized protein</fullName>
    </submittedName>
</protein>
<proteinExistence type="predicted"/>
<dbReference type="EMBL" id="JAUDFV010000152">
    <property type="protein sequence ID" value="KAL2718510.1"/>
    <property type="molecule type" value="Genomic_DNA"/>
</dbReference>
<keyword evidence="2" id="KW-1185">Reference proteome</keyword>
<gene>
    <name evidence="1" type="ORF">V1478_012386</name>
</gene>
<evidence type="ECO:0000313" key="1">
    <source>
        <dbReference type="EMBL" id="KAL2718510.1"/>
    </source>
</evidence>
<comment type="caution">
    <text evidence="1">The sequence shown here is derived from an EMBL/GenBank/DDBJ whole genome shotgun (WGS) entry which is preliminary data.</text>
</comment>
<evidence type="ECO:0000313" key="2">
    <source>
        <dbReference type="Proteomes" id="UP001607302"/>
    </source>
</evidence>
<dbReference type="Proteomes" id="UP001607302">
    <property type="component" value="Unassembled WGS sequence"/>
</dbReference>
<sequence>MAHLDLFISLDSSCKARSHVTEKSSKKKSYKTLFEKIKYCFYVLKIVYYEEKQYALIKEMKFSPNMCWNYHALYLIPMTIKNKGY</sequence>
<organism evidence="1 2">
    <name type="scientific">Vespula squamosa</name>
    <name type="common">Southern yellow jacket</name>
    <name type="synonym">Wasp</name>
    <dbReference type="NCBI Taxonomy" id="30214"/>
    <lineage>
        <taxon>Eukaryota</taxon>
        <taxon>Metazoa</taxon>
        <taxon>Ecdysozoa</taxon>
        <taxon>Arthropoda</taxon>
        <taxon>Hexapoda</taxon>
        <taxon>Insecta</taxon>
        <taxon>Pterygota</taxon>
        <taxon>Neoptera</taxon>
        <taxon>Endopterygota</taxon>
        <taxon>Hymenoptera</taxon>
        <taxon>Apocrita</taxon>
        <taxon>Aculeata</taxon>
        <taxon>Vespoidea</taxon>
        <taxon>Vespidae</taxon>
        <taxon>Vespinae</taxon>
        <taxon>Vespula</taxon>
    </lineage>
</organism>
<reference evidence="1 2" key="1">
    <citation type="journal article" date="2024" name="Ann. Entomol. Soc. Am.">
        <title>Genomic analyses of the southern and eastern yellowjacket wasps (Hymenoptera: Vespidae) reveal evolutionary signatures of social life.</title>
        <authorList>
            <person name="Catto M.A."/>
            <person name="Caine P.B."/>
            <person name="Orr S.E."/>
            <person name="Hunt B.G."/>
            <person name="Goodisman M.A.D."/>
        </authorList>
    </citation>
    <scope>NUCLEOTIDE SEQUENCE [LARGE SCALE GENOMIC DNA]</scope>
    <source>
        <strain evidence="1">233</strain>
        <tissue evidence="1">Head and thorax</tissue>
    </source>
</reference>
<accession>A0ABD2AFA2</accession>
<dbReference type="AlphaFoldDB" id="A0ABD2AFA2"/>